<sequence length="82" mass="9747">MNFKNIFKRKKEKHKEREVDFSKLVIGRTMTGRCSDFDFIGTGRNGIIKVNNDVDRKDKSKEVKKKINNAKGKEKTRNRLFW</sequence>
<name>A0ABS7KZS6_CLOSR</name>
<dbReference type="EMBL" id="JAIKTU010000010">
    <property type="protein sequence ID" value="MBY0756309.1"/>
    <property type="molecule type" value="Genomic_DNA"/>
</dbReference>
<comment type="caution">
    <text evidence="1">The sequence shown here is derived from an EMBL/GenBank/DDBJ whole genome shotgun (WGS) entry which is preliminary data.</text>
</comment>
<reference evidence="1 2" key="1">
    <citation type="journal article" date="2021" name="Cell Host Microbe">
        <title>in vivo commensal control of Clostridioides difficile virulence.</title>
        <authorList>
            <person name="Girinathan B.P."/>
            <person name="Dibenedetto N."/>
            <person name="Worley J.N."/>
            <person name="Peltier J."/>
            <person name="Arrieta-Ortiz M.L."/>
            <person name="Rupa Christinal Immanuel S."/>
            <person name="Lavin R."/>
            <person name="Delaney M.L."/>
            <person name="Cummins C."/>
            <person name="Hoffmann M."/>
            <person name="Luo Y."/>
            <person name="Gonzalez-Escalona N."/>
            <person name="Allard M."/>
            <person name="Onderdonk A.B."/>
            <person name="Gerber G.K."/>
            <person name="Sonenshein A.L."/>
            <person name="Baliga N."/>
            <person name="Dupuy B."/>
            <person name="Bry L."/>
        </authorList>
    </citation>
    <scope>NUCLEOTIDE SEQUENCE [LARGE SCALE GENOMIC DNA]</scope>
    <source>
        <strain evidence="1 2">DSM 599</strain>
    </source>
</reference>
<accession>A0ABS7KZS6</accession>
<gene>
    <name evidence="1" type="ORF">K5V21_12710</name>
</gene>
<protein>
    <submittedName>
        <fullName evidence="1">Uncharacterized protein</fullName>
    </submittedName>
</protein>
<dbReference type="RefSeq" id="WP_221861570.1">
    <property type="nucleotide sequence ID" value="NZ_JAIKTU010000010.1"/>
</dbReference>
<evidence type="ECO:0000313" key="1">
    <source>
        <dbReference type="EMBL" id="MBY0756309.1"/>
    </source>
</evidence>
<dbReference type="Proteomes" id="UP001299068">
    <property type="component" value="Unassembled WGS sequence"/>
</dbReference>
<evidence type="ECO:0000313" key="2">
    <source>
        <dbReference type="Proteomes" id="UP001299068"/>
    </source>
</evidence>
<proteinExistence type="predicted"/>
<keyword evidence="2" id="KW-1185">Reference proteome</keyword>
<organism evidence="1 2">
    <name type="scientific">Clostridium sardiniense</name>
    <name type="common">Clostridium absonum</name>
    <dbReference type="NCBI Taxonomy" id="29369"/>
    <lineage>
        <taxon>Bacteria</taxon>
        <taxon>Bacillati</taxon>
        <taxon>Bacillota</taxon>
        <taxon>Clostridia</taxon>
        <taxon>Eubacteriales</taxon>
        <taxon>Clostridiaceae</taxon>
        <taxon>Clostridium</taxon>
    </lineage>
</organism>